<dbReference type="PRINTS" id="PR00081">
    <property type="entry name" value="GDHRDH"/>
</dbReference>
<protein>
    <submittedName>
        <fullName evidence="4">Uncharacterized protein</fullName>
    </submittedName>
</protein>
<gene>
    <name evidence="4" type="ORF">PG996_011813</name>
</gene>
<dbReference type="InterPro" id="IPR020904">
    <property type="entry name" value="Sc_DH/Rdtase_CS"/>
</dbReference>
<comment type="similarity">
    <text evidence="1">Belongs to the short-chain dehydrogenases/reductases (SDR) family.</text>
</comment>
<dbReference type="Proteomes" id="UP001446871">
    <property type="component" value="Unassembled WGS sequence"/>
</dbReference>
<dbReference type="SUPFAM" id="SSF51735">
    <property type="entry name" value="NAD(P)-binding Rossmann-fold domains"/>
    <property type="match status" value="1"/>
</dbReference>
<dbReference type="EMBL" id="JAQQWM010000007">
    <property type="protein sequence ID" value="KAK8057876.1"/>
    <property type="molecule type" value="Genomic_DNA"/>
</dbReference>
<dbReference type="InterPro" id="IPR002347">
    <property type="entry name" value="SDR_fam"/>
</dbReference>
<evidence type="ECO:0000256" key="1">
    <source>
        <dbReference type="ARBA" id="ARBA00006484"/>
    </source>
</evidence>
<sequence>MDITGNAVVFGGGGGIGRSTALAFARSNAAAVIIADLNVKAAEETAAEAKKVATNPKFHAEALQVDVTVQDSVDSVFRHVTSSINRIDYCVTCAGCAFETVRPTADADVAEFLRLQDINLKGTFFVVRAACAVMRSQEPIPNLDESSGRGRSRGAITTLGSVLSFGASPAVMPYTTSKHAVLGITKTAALDHAKDGIRVNCVCPTWVDTNMTEQVCKVVPGMQETLAPSVPLGRIARPEEIADAILFLSSPRASFVTGCSFIIDGGTSLMCIR</sequence>
<reference evidence="4 5" key="1">
    <citation type="submission" date="2023-01" db="EMBL/GenBank/DDBJ databases">
        <title>Analysis of 21 Apiospora genomes using comparative genomics revels a genus with tremendous synthesis potential of carbohydrate active enzymes and secondary metabolites.</title>
        <authorList>
            <person name="Sorensen T."/>
        </authorList>
    </citation>
    <scope>NUCLEOTIDE SEQUENCE [LARGE SCALE GENOMIC DNA]</scope>
    <source>
        <strain evidence="4 5">CBS 83171</strain>
    </source>
</reference>
<keyword evidence="3" id="KW-0560">Oxidoreductase</keyword>
<comment type="caution">
    <text evidence="4">The sequence shown here is derived from an EMBL/GenBank/DDBJ whole genome shotgun (WGS) entry which is preliminary data.</text>
</comment>
<dbReference type="CDD" id="cd05233">
    <property type="entry name" value="SDR_c"/>
    <property type="match status" value="1"/>
</dbReference>
<accession>A0ABR1UIF5</accession>
<dbReference type="Gene3D" id="3.40.50.720">
    <property type="entry name" value="NAD(P)-binding Rossmann-like Domain"/>
    <property type="match status" value="1"/>
</dbReference>
<organism evidence="4 5">
    <name type="scientific">Apiospora saccharicola</name>
    <dbReference type="NCBI Taxonomy" id="335842"/>
    <lineage>
        <taxon>Eukaryota</taxon>
        <taxon>Fungi</taxon>
        <taxon>Dikarya</taxon>
        <taxon>Ascomycota</taxon>
        <taxon>Pezizomycotina</taxon>
        <taxon>Sordariomycetes</taxon>
        <taxon>Xylariomycetidae</taxon>
        <taxon>Amphisphaeriales</taxon>
        <taxon>Apiosporaceae</taxon>
        <taxon>Apiospora</taxon>
    </lineage>
</organism>
<dbReference type="PROSITE" id="PS00061">
    <property type="entry name" value="ADH_SHORT"/>
    <property type="match status" value="1"/>
</dbReference>
<evidence type="ECO:0000313" key="5">
    <source>
        <dbReference type="Proteomes" id="UP001446871"/>
    </source>
</evidence>
<evidence type="ECO:0000256" key="2">
    <source>
        <dbReference type="ARBA" id="ARBA00022857"/>
    </source>
</evidence>
<dbReference type="PANTHER" id="PTHR42760:SF133">
    <property type="entry name" value="3-OXOACYL-[ACYL-CARRIER-PROTEIN] REDUCTASE"/>
    <property type="match status" value="1"/>
</dbReference>
<proteinExistence type="inferred from homology"/>
<dbReference type="PANTHER" id="PTHR42760">
    <property type="entry name" value="SHORT-CHAIN DEHYDROGENASES/REDUCTASES FAMILY MEMBER"/>
    <property type="match status" value="1"/>
</dbReference>
<dbReference type="InterPro" id="IPR036291">
    <property type="entry name" value="NAD(P)-bd_dom_sf"/>
</dbReference>
<evidence type="ECO:0000256" key="3">
    <source>
        <dbReference type="ARBA" id="ARBA00023002"/>
    </source>
</evidence>
<dbReference type="Pfam" id="PF13561">
    <property type="entry name" value="adh_short_C2"/>
    <property type="match status" value="1"/>
</dbReference>
<keyword evidence="2" id="KW-0521">NADP</keyword>
<evidence type="ECO:0000313" key="4">
    <source>
        <dbReference type="EMBL" id="KAK8057876.1"/>
    </source>
</evidence>
<keyword evidence="5" id="KW-1185">Reference proteome</keyword>
<name>A0ABR1UIF5_9PEZI</name>